<sequence length="280" mass="30067">MTDSASVSRLSPKDAEDEAARFLALQLAPRIDALAEYANGQGASTVSAESPLAGDDAAADPFQVSHTAWHGIAHAVDNLQAFRRLTVSGEGDHFDVSTHPFAAYPLLRAALENASVALWLLAPEDADERLTRRFRLVLQDAAHGDDVARLMGHEPTTYERRVERVSGLIANRPSVDLAACKKRAGFRAIVPEAAEGTGTDANTASVVWRLLSGLTHGDQWASLAWAEREQVDLSADGTVFTVRMTASLANTANMARYVVALAESSTRAFEMRKAPVDSDA</sequence>
<organism evidence="1 2">
    <name type="scientific">Nocardioides ginsengisoli</name>
    <dbReference type="NCBI Taxonomy" id="363868"/>
    <lineage>
        <taxon>Bacteria</taxon>
        <taxon>Bacillati</taxon>
        <taxon>Actinomycetota</taxon>
        <taxon>Actinomycetes</taxon>
        <taxon>Propionibacteriales</taxon>
        <taxon>Nocardioidaceae</taxon>
        <taxon>Nocardioides</taxon>
    </lineage>
</organism>
<dbReference type="RefSeq" id="WP_367918003.1">
    <property type="nucleotide sequence ID" value="NZ_BAABAC010000006.1"/>
</dbReference>
<proteinExistence type="predicted"/>
<protein>
    <recommendedName>
        <fullName evidence="3">DUF222 domain-containing protein</fullName>
    </recommendedName>
</protein>
<name>A0ABW3W2I8_9ACTN</name>
<dbReference type="EMBL" id="JBHTLX010000016">
    <property type="protein sequence ID" value="MFD1248492.1"/>
    <property type="molecule type" value="Genomic_DNA"/>
</dbReference>
<dbReference type="Proteomes" id="UP001597229">
    <property type="component" value="Unassembled WGS sequence"/>
</dbReference>
<comment type="caution">
    <text evidence="1">The sequence shown here is derived from an EMBL/GenBank/DDBJ whole genome shotgun (WGS) entry which is preliminary data.</text>
</comment>
<evidence type="ECO:0000313" key="2">
    <source>
        <dbReference type="Proteomes" id="UP001597229"/>
    </source>
</evidence>
<evidence type="ECO:0000313" key="1">
    <source>
        <dbReference type="EMBL" id="MFD1248492.1"/>
    </source>
</evidence>
<accession>A0ABW3W2I8</accession>
<evidence type="ECO:0008006" key="3">
    <source>
        <dbReference type="Google" id="ProtNLM"/>
    </source>
</evidence>
<reference evidence="2" key="1">
    <citation type="journal article" date="2019" name="Int. J. Syst. Evol. Microbiol.">
        <title>The Global Catalogue of Microorganisms (GCM) 10K type strain sequencing project: providing services to taxonomists for standard genome sequencing and annotation.</title>
        <authorList>
            <consortium name="The Broad Institute Genomics Platform"/>
            <consortium name="The Broad Institute Genome Sequencing Center for Infectious Disease"/>
            <person name="Wu L."/>
            <person name="Ma J."/>
        </authorList>
    </citation>
    <scope>NUCLEOTIDE SEQUENCE [LARGE SCALE GENOMIC DNA]</scope>
    <source>
        <strain evidence="2">CCUG 52478</strain>
    </source>
</reference>
<gene>
    <name evidence="1" type="ORF">ACFQ3F_11905</name>
</gene>
<keyword evidence="2" id="KW-1185">Reference proteome</keyword>